<proteinExistence type="inferred from homology"/>
<feature type="region of interest" description="Disordered" evidence="5">
    <location>
        <begin position="351"/>
        <end position="371"/>
    </location>
</feature>
<accession>A0ABD2WQA8</accession>
<keyword evidence="8" id="KW-1185">Reference proteome</keyword>
<keyword evidence="2" id="KW-0238">DNA-binding</keyword>
<gene>
    <name evidence="7" type="ORF">TKK_010566</name>
</gene>
<evidence type="ECO:0000256" key="3">
    <source>
        <dbReference type="ARBA" id="ARBA00023235"/>
    </source>
</evidence>
<evidence type="ECO:0000256" key="1">
    <source>
        <dbReference type="ARBA" id="ARBA00005446"/>
    </source>
</evidence>
<organism evidence="7 8">
    <name type="scientific">Trichogramma kaykai</name>
    <dbReference type="NCBI Taxonomy" id="54128"/>
    <lineage>
        <taxon>Eukaryota</taxon>
        <taxon>Metazoa</taxon>
        <taxon>Ecdysozoa</taxon>
        <taxon>Arthropoda</taxon>
        <taxon>Hexapoda</taxon>
        <taxon>Insecta</taxon>
        <taxon>Pterygota</taxon>
        <taxon>Neoptera</taxon>
        <taxon>Endopterygota</taxon>
        <taxon>Hymenoptera</taxon>
        <taxon>Apocrita</taxon>
        <taxon>Proctotrupomorpha</taxon>
        <taxon>Chalcidoidea</taxon>
        <taxon>Trichogrammatidae</taxon>
        <taxon>Trichogramma</taxon>
    </lineage>
</organism>
<keyword evidence="3" id="KW-0413">Isomerase</keyword>
<dbReference type="SUPFAM" id="SSF52540">
    <property type="entry name" value="P-loop containing nucleoside triphosphate hydrolases"/>
    <property type="match status" value="1"/>
</dbReference>
<dbReference type="AlphaFoldDB" id="A0ABD2WQA8"/>
<name>A0ABD2WQA8_9HYME</name>
<comment type="similarity">
    <text evidence="1">Belongs to the helicase family. RecQ subfamily.</text>
</comment>
<reference evidence="7 8" key="1">
    <citation type="journal article" date="2024" name="bioRxiv">
        <title>A reference genome for Trichogramma kaykai: A tiny desert-dwelling parasitoid wasp with competing sex-ratio distorters.</title>
        <authorList>
            <person name="Culotta J."/>
            <person name="Lindsey A.R."/>
        </authorList>
    </citation>
    <scope>NUCLEOTIDE SEQUENCE [LARGE SCALE GENOMIC DNA]</scope>
    <source>
        <strain evidence="7 8">KSX58</strain>
    </source>
</reference>
<evidence type="ECO:0000256" key="4">
    <source>
        <dbReference type="ARBA" id="ARBA00023242"/>
    </source>
</evidence>
<dbReference type="Gene3D" id="3.40.50.300">
    <property type="entry name" value="P-loop containing nucleotide triphosphate hydrolases"/>
    <property type="match status" value="1"/>
</dbReference>
<dbReference type="PANTHER" id="PTHR13710:SF153">
    <property type="entry name" value="RECQ-LIKE DNA HELICASE BLM"/>
    <property type="match status" value="1"/>
</dbReference>
<dbReference type="PROSITE" id="PS51192">
    <property type="entry name" value="HELICASE_ATP_BIND_1"/>
    <property type="match status" value="1"/>
</dbReference>
<protein>
    <recommendedName>
        <fullName evidence="6">Helicase ATP-binding domain-containing protein</fullName>
    </recommendedName>
</protein>
<evidence type="ECO:0000259" key="6">
    <source>
        <dbReference type="PROSITE" id="PS51192"/>
    </source>
</evidence>
<dbReference type="InterPro" id="IPR027417">
    <property type="entry name" value="P-loop_NTPase"/>
</dbReference>
<comment type="caution">
    <text evidence="7">The sequence shown here is derived from an EMBL/GenBank/DDBJ whole genome shotgun (WGS) entry which is preliminary data.</text>
</comment>
<dbReference type="Pfam" id="PF00270">
    <property type="entry name" value="DEAD"/>
    <property type="match status" value="1"/>
</dbReference>
<dbReference type="SMART" id="SM00487">
    <property type="entry name" value="DEXDc"/>
    <property type="match status" value="1"/>
</dbReference>
<dbReference type="Proteomes" id="UP001627154">
    <property type="component" value="Unassembled WGS sequence"/>
</dbReference>
<dbReference type="GO" id="GO:0003677">
    <property type="term" value="F:DNA binding"/>
    <property type="evidence" value="ECO:0007669"/>
    <property type="project" value="UniProtKB-KW"/>
</dbReference>
<dbReference type="InterPro" id="IPR014001">
    <property type="entry name" value="Helicase_ATP-bd"/>
</dbReference>
<dbReference type="GO" id="GO:0016853">
    <property type="term" value="F:isomerase activity"/>
    <property type="evidence" value="ECO:0007669"/>
    <property type="project" value="UniProtKB-KW"/>
</dbReference>
<feature type="domain" description="Helicase ATP-binding" evidence="6">
    <location>
        <begin position="37"/>
        <end position="213"/>
    </location>
</feature>
<dbReference type="PANTHER" id="PTHR13710">
    <property type="entry name" value="DNA HELICASE RECQ FAMILY MEMBER"/>
    <property type="match status" value="1"/>
</dbReference>
<evidence type="ECO:0000256" key="5">
    <source>
        <dbReference type="SAM" id="MobiDB-lite"/>
    </source>
</evidence>
<keyword evidence="4" id="KW-0539">Nucleus</keyword>
<dbReference type="InterPro" id="IPR011545">
    <property type="entry name" value="DEAD/DEAH_box_helicase_dom"/>
</dbReference>
<evidence type="ECO:0000313" key="7">
    <source>
        <dbReference type="EMBL" id="KAL3395296.1"/>
    </source>
</evidence>
<dbReference type="EMBL" id="JBJJXI010000083">
    <property type="protein sequence ID" value="KAL3395296.1"/>
    <property type="molecule type" value="Genomic_DNA"/>
</dbReference>
<evidence type="ECO:0000313" key="8">
    <source>
        <dbReference type="Proteomes" id="UP001627154"/>
    </source>
</evidence>
<sequence>MEVVQNEEPDDANRMIIRTLTFSLYGYEPRIEQEHLILCELSDMNNVIIRPTGFGKSLIYQIAAMLSGGCYIIISPLKSLIRDQVNSMKKAKIECIQWSGEKGAADKRSLSDVNDIVLNDVKIIIATPEAIGIGKGTHDVLEHLVCISYVKRIVFDEAHCLVTWGRTFRDNYIKALQDMRRLCPIVPMSFYSATLTSADIQLIVQMSNMSQHNVQLWREPLRRPNIFLDVIRIKEVQIDVSEEDVVIIRDALVVVGHVLRVIPKLTLNSLIMLLDGDEPTISCDPPYFDNDYYGHYSALPKNMVAQLLLELMRRRYLLYTTSELEENDNYFDVMVVHWNAAQVTIDQSSVKPINDKNSRKSLPKGQIGKPVHQVDGMWQSDLEQTALNNP</sequence>
<evidence type="ECO:0000256" key="2">
    <source>
        <dbReference type="ARBA" id="ARBA00023125"/>
    </source>
</evidence>